<feature type="region of interest" description="Disordered" evidence="1">
    <location>
        <begin position="318"/>
        <end position="359"/>
    </location>
</feature>
<sequence length="359" mass="39006">MGCASSKRVEAAVAAADVYHPPPTSIALFDISAIEEPWLIATAAAVKEKEDDNDRDAKKPTEAATAIPLPLPLLEKLESYELAPASWSEVSKALEELKPALQNASKQSITTKLLPAAAPAVPKPPPTQPMPPSKTAAVHTLDDFDHQMKKTPPAELAGFRAVKENSFVVRDRQERERRRAGGDDAAAMPPGNAEGVVLYTTTLRGVRRTFEDCERARQVVEAYAAEAGIGVDERDVSLHGEYLKEVKELAGEGAAVPRVFMRGRYVGGVEEVVELGESGRMREMMRWIAARSEKGEEEGGGRRVRGVRRGAVHAVLGLQRQPQGRGGGRRGGGEVCEVQREWPDPMPTLSLTRENTIRP</sequence>
<protein>
    <recommendedName>
        <fullName evidence="2">Glutaredoxin domain-containing protein</fullName>
    </recommendedName>
</protein>
<organism evidence="3">
    <name type="scientific">Ananas comosus var. bracteatus</name>
    <name type="common">red pineapple</name>
    <dbReference type="NCBI Taxonomy" id="296719"/>
    <lineage>
        <taxon>Eukaryota</taxon>
        <taxon>Viridiplantae</taxon>
        <taxon>Streptophyta</taxon>
        <taxon>Embryophyta</taxon>
        <taxon>Tracheophyta</taxon>
        <taxon>Spermatophyta</taxon>
        <taxon>Magnoliopsida</taxon>
        <taxon>Liliopsida</taxon>
        <taxon>Poales</taxon>
        <taxon>Bromeliaceae</taxon>
        <taxon>Bromelioideae</taxon>
        <taxon>Ananas</taxon>
    </lineage>
</organism>
<evidence type="ECO:0000259" key="2">
    <source>
        <dbReference type="Pfam" id="PF00462"/>
    </source>
</evidence>
<feature type="compositionally biased region" description="Basic and acidic residues" evidence="1">
    <location>
        <begin position="172"/>
        <end position="182"/>
    </location>
</feature>
<reference evidence="3" key="1">
    <citation type="submission" date="2020-07" db="EMBL/GenBank/DDBJ databases">
        <authorList>
            <person name="Lin J."/>
        </authorList>
    </citation>
    <scope>NUCLEOTIDE SEQUENCE</scope>
</reference>
<feature type="domain" description="Glutaredoxin" evidence="2">
    <location>
        <begin position="196"/>
        <end position="266"/>
    </location>
</feature>
<feature type="compositionally biased region" description="Polar residues" evidence="1">
    <location>
        <begin position="349"/>
        <end position="359"/>
    </location>
</feature>
<gene>
    <name evidence="3" type="ORF">CB5_LOCUS26700</name>
</gene>
<accession>A0A6V7QK24</accession>
<evidence type="ECO:0000313" key="3">
    <source>
        <dbReference type="EMBL" id="CAD1843489.1"/>
    </source>
</evidence>
<dbReference type="Gene3D" id="3.40.30.10">
    <property type="entry name" value="Glutaredoxin"/>
    <property type="match status" value="1"/>
</dbReference>
<dbReference type="PROSITE" id="PS51354">
    <property type="entry name" value="GLUTAREDOXIN_2"/>
    <property type="match status" value="1"/>
</dbReference>
<name>A0A6V7QK24_ANACO</name>
<feature type="compositionally biased region" description="Gly residues" evidence="1">
    <location>
        <begin position="324"/>
        <end position="334"/>
    </location>
</feature>
<proteinExistence type="predicted"/>
<dbReference type="Pfam" id="PF00462">
    <property type="entry name" value="Glutaredoxin"/>
    <property type="match status" value="1"/>
</dbReference>
<dbReference type="EMBL" id="LR862136">
    <property type="protein sequence ID" value="CAD1843489.1"/>
    <property type="molecule type" value="Genomic_DNA"/>
</dbReference>
<feature type="region of interest" description="Disordered" evidence="1">
    <location>
        <begin position="172"/>
        <end position="192"/>
    </location>
</feature>
<dbReference type="PANTHER" id="PTHR45669:SF7">
    <property type="entry name" value="F1N19.7"/>
    <property type="match status" value="1"/>
</dbReference>
<dbReference type="SUPFAM" id="SSF52833">
    <property type="entry name" value="Thioredoxin-like"/>
    <property type="match status" value="1"/>
</dbReference>
<dbReference type="PANTHER" id="PTHR45669">
    <property type="entry name" value="GLUTAREDOXIN DOMAIN-CONTAINING CYSTEINE-RICH PROTEIN CG12206-RELATED"/>
    <property type="match status" value="1"/>
</dbReference>
<dbReference type="AlphaFoldDB" id="A0A6V7QK24"/>
<dbReference type="InterPro" id="IPR002109">
    <property type="entry name" value="Glutaredoxin"/>
</dbReference>
<dbReference type="InterPro" id="IPR036249">
    <property type="entry name" value="Thioredoxin-like_sf"/>
</dbReference>
<evidence type="ECO:0000256" key="1">
    <source>
        <dbReference type="SAM" id="MobiDB-lite"/>
    </source>
</evidence>